<keyword evidence="3 6" id="KW-0238">DNA-binding</keyword>
<dbReference type="SUPFAM" id="SSF47095">
    <property type="entry name" value="HMG-box"/>
    <property type="match status" value="1"/>
</dbReference>
<evidence type="ECO:0000313" key="9">
    <source>
        <dbReference type="EMBL" id="MDE51188.1"/>
    </source>
</evidence>
<dbReference type="InterPro" id="IPR049523">
    <property type="entry name" value="BBX_HMG-box"/>
</dbReference>
<feature type="compositionally biased region" description="Low complexity" evidence="7">
    <location>
        <begin position="240"/>
        <end position="276"/>
    </location>
</feature>
<evidence type="ECO:0000256" key="4">
    <source>
        <dbReference type="ARBA" id="ARBA00023163"/>
    </source>
</evidence>
<feature type="region of interest" description="Disordered" evidence="7">
    <location>
        <begin position="240"/>
        <end position="279"/>
    </location>
</feature>
<evidence type="ECO:0000256" key="7">
    <source>
        <dbReference type="SAM" id="MobiDB-lite"/>
    </source>
</evidence>
<evidence type="ECO:0000256" key="1">
    <source>
        <dbReference type="ARBA" id="ARBA00022553"/>
    </source>
</evidence>
<feature type="compositionally biased region" description="Low complexity" evidence="7">
    <location>
        <begin position="1"/>
        <end position="16"/>
    </location>
</feature>
<feature type="compositionally biased region" description="Low complexity" evidence="7">
    <location>
        <begin position="135"/>
        <end position="158"/>
    </location>
</feature>
<dbReference type="AlphaFoldDB" id="A0A6G1SLB1"/>
<dbReference type="EMBL" id="GGYP01006417">
    <property type="protein sequence ID" value="MDE51188.1"/>
    <property type="molecule type" value="Transcribed_RNA"/>
</dbReference>
<keyword evidence="5 6" id="KW-0539">Nucleus</keyword>
<reference evidence="9" key="1">
    <citation type="submission" date="2018-10" db="EMBL/GenBank/DDBJ databases">
        <title>Transcriptome assembly of Aceria tosichella (Wheat curl mite) Type 2.</title>
        <authorList>
            <person name="Scully E.D."/>
            <person name="Geib S.M."/>
            <person name="Palmer N.A."/>
            <person name="Gupta A.K."/>
            <person name="Sarath G."/>
            <person name="Tatineni S."/>
        </authorList>
    </citation>
    <scope>NUCLEOTIDE SEQUENCE</scope>
    <source>
        <strain evidence="9">LincolnNE</strain>
    </source>
</reference>
<dbReference type="GO" id="GO:0000977">
    <property type="term" value="F:RNA polymerase II transcription regulatory region sequence-specific DNA binding"/>
    <property type="evidence" value="ECO:0007669"/>
    <property type="project" value="TreeGrafter"/>
</dbReference>
<feature type="compositionally biased region" description="Polar residues" evidence="7">
    <location>
        <begin position="450"/>
        <end position="465"/>
    </location>
</feature>
<feature type="region of interest" description="Disordered" evidence="7">
    <location>
        <begin position="373"/>
        <end position="412"/>
    </location>
</feature>
<dbReference type="InterPro" id="IPR036910">
    <property type="entry name" value="HMG_box_dom_sf"/>
</dbReference>
<dbReference type="GO" id="GO:0005634">
    <property type="term" value="C:nucleus"/>
    <property type="evidence" value="ECO:0007669"/>
    <property type="project" value="UniProtKB-UniRule"/>
</dbReference>
<evidence type="ECO:0000256" key="5">
    <source>
        <dbReference type="ARBA" id="ARBA00023242"/>
    </source>
</evidence>
<feature type="region of interest" description="Disordered" evidence="7">
    <location>
        <begin position="1"/>
        <end position="121"/>
    </location>
</feature>
<dbReference type="Pfam" id="PF00505">
    <property type="entry name" value="HMG_box"/>
    <property type="match status" value="1"/>
</dbReference>
<feature type="domain" description="HMG box" evidence="8">
    <location>
        <begin position="160"/>
        <end position="228"/>
    </location>
</feature>
<evidence type="ECO:0000256" key="6">
    <source>
        <dbReference type="PROSITE-ProRule" id="PRU00267"/>
    </source>
</evidence>
<dbReference type="GO" id="GO:0000981">
    <property type="term" value="F:DNA-binding transcription factor activity, RNA polymerase II-specific"/>
    <property type="evidence" value="ECO:0007669"/>
    <property type="project" value="TreeGrafter"/>
</dbReference>
<feature type="compositionally biased region" description="Basic and acidic residues" evidence="7">
    <location>
        <begin position="44"/>
        <end position="58"/>
    </location>
</feature>
<feature type="compositionally biased region" description="Polar residues" evidence="7">
    <location>
        <begin position="374"/>
        <end position="388"/>
    </location>
</feature>
<accession>A0A6G1SLB1</accession>
<name>A0A6G1SLB1_9ACAR</name>
<proteinExistence type="predicted"/>
<evidence type="ECO:0000256" key="2">
    <source>
        <dbReference type="ARBA" id="ARBA00023015"/>
    </source>
</evidence>
<dbReference type="PANTHER" id="PTHR13059">
    <property type="entry name" value="HMG-BOX TRANSCRIPTION FACTOR BBX"/>
    <property type="match status" value="1"/>
</dbReference>
<protein>
    <submittedName>
        <fullName evidence="9">HMG box transcription factor BBX</fullName>
    </submittedName>
</protein>
<organism evidence="9">
    <name type="scientific">Aceria tosichella</name>
    <name type="common">wheat curl mite</name>
    <dbReference type="NCBI Taxonomy" id="561515"/>
    <lineage>
        <taxon>Eukaryota</taxon>
        <taxon>Metazoa</taxon>
        <taxon>Ecdysozoa</taxon>
        <taxon>Arthropoda</taxon>
        <taxon>Chelicerata</taxon>
        <taxon>Arachnida</taxon>
        <taxon>Acari</taxon>
        <taxon>Acariformes</taxon>
        <taxon>Trombidiformes</taxon>
        <taxon>Prostigmata</taxon>
        <taxon>Eupodina</taxon>
        <taxon>Eriophyoidea</taxon>
        <taxon>Eriophyidae</taxon>
        <taxon>Eriophyinae</taxon>
        <taxon>Aceriini</taxon>
        <taxon>Aceria</taxon>
    </lineage>
</organism>
<dbReference type="CDD" id="cd21989">
    <property type="entry name" value="HMG-box_HBP2"/>
    <property type="match status" value="1"/>
</dbReference>
<feature type="region of interest" description="Disordered" evidence="7">
    <location>
        <begin position="135"/>
        <end position="159"/>
    </location>
</feature>
<dbReference type="InterPro" id="IPR052412">
    <property type="entry name" value="CC-Dev_Transcription_Reg"/>
</dbReference>
<sequence>MTTTAATTNTSASTSTPPKDSPGLHDYEDDDDDVDGTSKSIVEQQKKQEHQHNHHIEQKCQNNLAQSPSPQQQQPPSPPSQNRPQSPSQPQSIGKVGVSNTPIANASPTTTAPPTQSTISCAPTATVNETPINQQLEQSTSSQQQLQQSTTISSNNNTELKRPMNAFLLFCKRQRSLVREKYPNLENRGITKILGDWWSKLDKEQRSKYTDLARQHKEAFMKANPDFKWCKTPNASSINNNISINDTDNESCNNSSTNQHQQQSQHSQRLQQNNRQPPASTNVELLSLQSIPHPMDVVHHSSNSMDIMLKSRQQLEAPKPPKKRFLERNDSVYTSKNSFGPNHNDTNSHGTDVVPYISLDQDFLDRVIDKAFSEDSSSSPSGVNSCKCSTRTTTNLTTSSSNPNSFSSSSTTNYTANIDEPVDFSMNRTINATSQQIINNLVEKMLSEGPDNSSSFSKMNGTDSVRPQLRPPVKRDNPDDT</sequence>
<dbReference type="InterPro" id="IPR009071">
    <property type="entry name" value="HMG_box_dom"/>
</dbReference>
<keyword evidence="4" id="KW-0804">Transcription</keyword>
<dbReference type="Gene3D" id="1.10.30.10">
    <property type="entry name" value="High mobility group box domain"/>
    <property type="match status" value="1"/>
</dbReference>
<feature type="region of interest" description="Disordered" evidence="7">
    <location>
        <begin position="447"/>
        <end position="481"/>
    </location>
</feature>
<dbReference type="PANTHER" id="PTHR13059:SF10">
    <property type="entry name" value="HMG BOX TRANSCRIPTION FACTOR BBX"/>
    <property type="match status" value="1"/>
</dbReference>
<gene>
    <name evidence="9" type="primary">BBX_1</name>
    <name evidence="9" type="ORF">g.8632</name>
</gene>
<dbReference type="SMART" id="SM00398">
    <property type="entry name" value="HMG"/>
    <property type="match status" value="1"/>
</dbReference>
<keyword evidence="2" id="KW-0805">Transcription regulation</keyword>
<dbReference type="PROSITE" id="PS50118">
    <property type="entry name" value="HMG_BOX_2"/>
    <property type="match status" value="1"/>
</dbReference>
<feature type="DNA-binding region" description="HMG box" evidence="6">
    <location>
        <begin position="160"/>
        <end position="228"/>
    </location>
</feature>
<evidence type="ECO:0000256" key="3">
    <source>
        <dbReference type="ARBA" id="ARBA00023125"/>
    </source>
</evidence>
<feature type="compositionally biased region" description="Low complexity" evidence="7">
    <location>
        <begin position="389"/>
        <end position="412"/>
    </location>
</feature>
<evidence type="ECO:0000259" key="8">
    <source>
        <dbReference type="PROSITE" id="PS50118"/>
    </source>
</evidence>
<feature type="compositionally biased region" description="Low complexity" evidence="7">
    <location>
        <begin position="100"/>
        <end position="120"/>
    </location>
</feature>
<keyword evidence="1" id="KW-0597">Phosphoprotein</keyword>
<feature type="compositionally biased region" description="Low complexity" evidence="7">
    <location>
        <begin position="82"/>
        <end position="92"/>
    </location>
</feature>